<evidence type="ECO:0000313" key="4">
    <source>
        <dbReference type="Proteomes" id="UP000001542"/>
    </source>
</evidence>
<gene>
    <name evidence="3" type="ORF">TVAG_306240</name>
</gene>
<reference evidence="3" key="2">
    <citation type="journal article" date="2007" name="Science">
        <title>Draft genome sequence of the sexually transmitted pathogen Trichomonas vaginalis.</title>
        <authorList>
            <person name="Carlton J.M."/>
            <person name="Hirt R.P."/>
            <person name="Silva J.C."/>
            <person name="Delcher A.L."/>
            <person name="Schatz M."/>
            <person name="Zhao Q."/>
            <person name="Wortman J.R."/>
            <person name="Bidwell S.L."/>
            <person name="Alsmark U.C.M."/>
            <person name="Besteiro S."/>
            <person name="Sicheritz-Ponten T."/>
            <person name="Noel C.J."/>
            <person name="Dacks J.B."/>
            <person name="Foster P.G."/>
            <person name="Simillion C."/>
            <person name="Van de Peer Y."/>
            <person name="Miranda-Saavedra D."/>
            <person name="Barton G.J."/>
            <person name="Westrop G.D."/>
            <person name="Mueller S."/>
            <person name="Dessi D."/>
            <person name="Fiori P.L."/>
            <person name="Ren Q."/>
            <person name="Paulsen I."/>
            <person name="Zhang H."/>
            <person name="Bastida-Corcuera F.D."/>
            <person name="Simoes-Barbosa A."/>
            <person name="Brown M.T."/>
            <person name="Hayes R.D."/>
            <person name="Mukherjee M."/>
            <person name="Okumura C.Y."/>
            <person name="Schneider R."/>
            <person name="Smith A.J."/>
            <person name="Vanacova S."/>
            <person name="Villalvazo M."/>
            <person name="Haas B.J."/>
            <person name="Pertea M."/>
            <person name="Feldblyum T.V."/>
            <person name="Utterback T.R."/>
            <person name="Shu C.L."/>
            <person name="Osoegawa K."/>
            <person name="de Jong P.J."/>
            <person name="Hrdy I."/>
            <person name="Horvathova L."/>
            <person name="Zubacova Z."/>
            <person name="Dolezal P."/>
            <person name="Malik S.B."/>
            <person name="Logsdon J.M. Jr."/>
            <person name="Henze K."/>
            <person name="Gupta A."/>
            <person name="Wang C.C."/>
            <person name="Dunne R.L."/>
            <person name="Upcroft J.A."/>
            <person name="Upcroft P."/>
            <person name="White O."/>
            <person name="Salzberg S.L."/>
            <person name="Tang P."/>
            <person name="Chiu C.-H."/>
            <person name="Lee Y.-S."/>
            <person name="Embley T.M."/>
            <person name="Coombs G.H."/>
            <person name="Mottram J.C."/>
            <person name="Tachezy J."/>
            <person name="Fraser-Liggett C.M."/>
            <person name="Johnson P.J."/>
        </authorList>
    </citation>
    <scope>NUCLEOTIDE SEQUENCE [LARGE SCALE GENOMIC DNA]</scope>
    <source>
        <strain evidence="3">G3</strain>
    </source>
</reference>
<proteinExistence type="predicted"/>
<accession>A2DNB5</accession>
<evidence type="ECO:0000313" key="3">
    <source>
        <dbReference type="EMBL" id="EAY18103.1"/>
    </source>
</evidence>
<dbReference type="Proteomes" id="UP000001542">
    <property type="component" value="Unassembled WGS sequence"/>
</dbReference>
<dbReference type="STRING" id="5722.A2DNB5"/>
<evidence type="ECO:0000256" key="1">
    <source>
        <dbReference type="SAM" id="Coils"/>
    </source>
</evidence>
<dbReference type="VEuPathDB" id="TrichDB:TVAGG3_1024390"/>
<name>A2DNB5_TRIV3</name>
<feature type="coiled-coil region" evidence="1">
    <location>
        <begin position="132"/>
        <end position="265"/>
    </location>
</feature>
<feature type="region of interest" description="Disordered" evidence="2">
    <location>
        <begin position="546"/>
        <end position="630"/>
    </location>
</feature>
<keyword evidence="1" id="KW-0175">Coiled coil</keyword>
<dbReference type="KEGG" id="tva:5463608"/>
<sequence>MEDPISVYKILQDQFNDDLKKSFLEMQKMKQTIGGDSSFCSAVMTSFQYKIRPVFNSVIEELVESYKNAATLTMKLDDMAAQREIYLNSYETISKYYKGMGEQYRKLWNAAAMSLKIAYDSIQAHKTTYTNNIQMRAKYDQIARENNTLKRRVKFYHEQMEEMYSNDDKFTNTKEAVLLLKATAENKNEKLQREFKQQIYNLCAEKETIEQQFQEKELESNKKILELELTSKDLRSQIETIQNTCKNLNENLEHKNQELNQMSDVIAINTTLENAIQELCLHFSFIKFDGHQFDCKLEDFTKDNIAQFEHDNLRKQNAKLTSANSELRRKISELRTSNEEQTKKLTQDHSDENRAKDHRINSLENSLNQINREKIDLQSRLSDLQIDKKKADSTIADLNDQILTLKQRIQQTKDREVRINSRNEDREQQLSILNFRKAGPLVNMFSPNNAFSDIALKESNDLLRKQKQELELKMAEMQAKMTKLESLVSGNSLISELEEANRKIASLEATVNILKQKDTLVKKAKERISELEEENKKLQEQAAANVQINHPEPEVDDPEMVVRTADAKLEEINEIEEESKQNEEPEQKQEEETVQHEPEPEQKENTEEKEQIQEESKENVEEHKEEAQEE</sequence>
<organism evidence="3 4">
    <name type="scientific">Trichomonas vaginalis (strain ATCC PRA-98 / G3)</name>
    <dbReference type="NCBI Taxonomy" id="412133"/>
    <lineage>
        <taxon>Eukaryota</taxon>
        <taxon>Metamonada</taxon>
        <taxon>Parabasalia</taxon>
        <taxon>Trichomonadida</taxon>
        <taxon>Trichomonadidae</taxon>
        <taxon>Trichomonas</taxon>
    </lineage>
</organism>
<dbReference type="RefSeq" id="XP_001579089.1">
    <property type="nucleotide sequence ID" value="XM_001579039.1"/>
</dbReference>
<dbReference type="InParanoid" id="A2DNB5"/>
<protein>
    <submittedName>
        <fullName evidence="3">Uncharacterized protein</fullName>
    </submittedName>
</protein>
<dbReference type="AlphaFoldDB" id="A2DNB5"/>
<feature type="compositionally biased region" description="Basic and acidic residues" evidence="2">
    <location>
        <begin position="578"/>
        <end position="630"/>
    </location>
</feature>
<dbReference type="GO" id="GO:0005856">
    <property type="term" value="C:cytoskeleton"/>
    <property type="evidence" value="ECO:0000318"/>
    <property type="project" value="GO_Central"/>
</dbReference>
<dbReference type="EMBL" id="DS113222">
    <property type="protein sequence ID" value="EAY18103.1"/>
    <property type="molecule type" value="Genomic_DNA"/>
</dbReference>
<keyword evidence="4" id="KW-1185">Reference proteome</keyword>
<evidence type="ECO:0000256" key="2">
    <source>
        <dbReference type="SAM" id="MobiDB-lite"/>
    </source>
</evidence>
<dbReference type="GO" id="GO:0005200">
    <property type="term" value="F:structural constituent of cytoskeleton"/>
    <property type="evidence" value="ECO:0000318"/>
    <property type="project" value="GO_Central"/>
</dbReference>
<reference evidence="3" key="1">
    <citation type="submission" date="2006-10" db="EMBL/GenBank/DDBJ databases">
        <authorList>
            <person name="Amadeo P."/>
            <person name="Zhao Q."/>
            <person name="Wortman J."/>
            <person name="Fraser-Liggett C."/>
            <person name="Carlton J."/>
        </authorList>
    </citation>
    <scope>NUCLEOTIDE SEQUENCE</scope>
    <source>
        <strain evidence="3">G3</strain>
    </source>
</reference>
<feature type="region of interest" description="Disordered" evidence="2">
    <location>
        <begin position="336"/>
        <end position="358"/>
    </location>
</feature>